<evidence type="ECO:0000256" key="2">
    <source>
        <dbReference type="ARBA" id="ARBA00005314"/>
    </source>
</evidence>
<evidence type="ECO:0000256" key="7">
    <source>
        <dbReference type="ARBA" id="ARBA00023136"/>
    </source>
</evidence>
<dbReference type="CTD" id="100187556"/>
<feature type="transmembrane region" description="Helical" evidence="11">
    <location>
        <begin position="125"/>
        <end position="147"/>
    </location>
</feature>
<keyword evidence="8" id="KW-0675">Receptor</keyword>
<dbReference type="InterPro" id="IPR001879">
    <property type="entry name" value="GPCR_2_extracellular_dom"/>
</dbReference>
<keyword evidence="9" id="KW-0325">Glycoprotein</keyword>
<evidence type="ECO:0000256" key="1">
    <source>
        <dbReference type="ARBA" id="ARBA00004651"/>
    </source>
</evidence>
<dbReference type="GO" id="GO:0008528">
    <property type="term" value="F:G protein-coupled peptide receptor activity"/>
    <property type="evidence" value="ECO:0007669"/>
    <property type="project" value="TreeGrafter"/>
</dbReference>
<evidence type="ECO:0000256" key="6">
    <source>
        <dbReference type="ARBA" id="ARBA00023040"/>
    </source>
</evidence>
<dbReference type="GeneID" id="113495591"/>
<keyword evidence="4 11" id="KW-0812">Transmembrane</keyword>
<feature type="domain" description="G-protein coupled receptors family 2 profile 1" evidence="12">
    <location>
        <begin position="25"/>
        <end position="114"/>
    </location>
</feature>
<dbReference type="SMART" id="SM00008">
    <property type="entry name" value="HormR"/>
    <property type="match status" value="1"/>
</dbReference>
<evidence type="ECO:0000256" key="10">
    <source>
        <dbReference type="ARBA" id="ARBA00023224"/>
    </source>
</evidence>
<comment type="subcellular location">
    <subcellularLocation>
        <location evidence="1">Cell membrane</location>
        <topology evidence="1">Multi-pass membrane protein</topology>
    </subcellularLocation>
</comment>
<dbReference type="Gene3D" id="1.20.1070.10">
    <property type="entry name" value="Rhodopsin 7-helix transmembrane proteins"/>
    <property type="match status" value="1"/>
</dbReference>
<dbReference type="InterPro" id="IPR036445">
    <property type="entry name" value="GPCR_2_extracell_dom_sf"/>
</dbReference>
<dbReference type="KEGG" id="tnl:113495591"/>
<feature type="transmembrane region" description="Helical" evidence="11">
    <location>
        <begin position="274"/>
        <end position="299"/>
    </location>
</feature>
<dbReference type="InterPro" id="IPR050332">
    <property type="entry name" value="GPCR_2"/>
</dbReference>
<evidence type="ECO:0000256" key="9">
    <source>
        <dbReference type="ARBA" id="ARBA00023180"/>
    </source>
</evidence>
<dbReference type="GO" id="GO:0007188">
    <property type="term" value="P:adenylate cyclase-modulating G protein-coupled receptor signaling pathway"/>
    <property type="evidence" value="ECO:0007669"/>
    <property type="project" value="TreeGrafter"/>
</dbReference>
<dbReference type="GO" id="GO:0007166">
    <property type="term" value="P:cell surface receptor signaling pathway"/>
    <property type="evidence" value="ECO:0007669"/>
    <property type="project" value="InterPro"/>
</dbReference>
<dbReference type="PROSITE" id="PS50261">
    <property type="entry name" value="G_PROTEIN_RECEP_F2_4"/>
    <property type="match status" value="1"/>
</dbReference>
<feature type="transmembrane region" description="Helical" evidence="11">
    <location>
        <begin position="234"/>
        <end position="254"/>
    </location>
</feature>
<feature type="transmembrane region" description="Helical" evidence="11">
    <location>
        <begin position="208"/>
        <end position="227"/>
    </location>
</feature>
<evidence type="ECO:0000259" key="12">
    <source>
        <dbReference type="PROSITE" id="PS50227"/>
    </source>
</evidence>
<comment type="similarity">
    <text evidence="2">Belongs to the G-protein coupled receptor 2 family.</text>
</comment>
<evidence type="ECO:0000313" key="16">
    <source>
        <dbReference type="RefSeq" id="XP_026730183.1"/>
    </source>
</evidence>
<dbReference type="OrthoDB" id="16753at2759"/>
<dbReference type="PROSITE" id="PS00649">
    <property type="entry name" value="G_PROTEIN_RECEP_F2_1"/>
    <property type="match status" value="1"/>
</dbReference>
<keyword evidence="5 11" id="KW-1133">Transmembrane helix</keyword>
<accession>A0A7E5VPH0</accession>
<evidence type="ECO:0000256" key="4">
    <source>
        <dbReference type="ARBA" id="ARBA00022692"/>
    </source>
</evidence>
<dbReference type="CDD" id="cd15260">
    <property type="entry name" value="7tmB1_NPR_B4_insect-like"/>
    <property type="match status" value="1"/>
</dbReference>
<evidence type="ECO:0000313" key="14">
    <source>
        <dbReference type="Proteomes" id="UP000322000"/>
    </source>
</evidence>
<dbReference type="SUPFAM" id="SSF111418">
    <property type="entry name" value="Hormone receptor domain"/>
    <property type="match status" value="1"/>
</dbReference>
<feature type="transmembrane region" description="Helical" evidence="11">
    <location>
        <begin position="349"/>
        <end position="370"/>
    </location>
</feature>
<keyword evidence="14" id="KW-1185">Reference proteome</keyword>
<reference evidence="15 16" key="1">
    <citation type="submission" date="2025-04" db="UniProtKB">
        <authorList>
            <consortium name="RefSeq"/>
        </authorList>
    </citation>
    <scope>IDENTIFICATION</scope>
</reference>
<evidence type="ECO:0000259" key="13">
    <source>
        <dbReference type="PROSITE" id="PS50261"/>
    </source>
</evidence>
<dbReference type="InterPro" id="IPR017983">
    <property type="entry name" value="GPCR_2_secretin-like_CS"/>
</dbReference>
<protein>
    <submittedName>
        <fullName evidence="15 16">Calcitonin gene-related peptide type 1 receptor-like isoform X1</fullName>
    </submittedName>
</protein>
<proteinExistence type="inferred from homology"/>
<evidence type="ECO:0000256" key="3">
    <source>
        <dbReference type="ARBA" id="ARBA00022475"/>
    </source>
</evidence>
<keyword evidence="6" id="KW-0297">G-protein coupled receptor</keyword>
<dbReference type="Proteomes" id="UP000322000">
    <property type="component" value="Chromosome 7"/>
</dbReference>
<dbReference type="InterPro" id="IPR017981">
    <property type="entry name" value="GPCR_2-like_7TM"/>
</dbReference>
<dbReference type="PANTHER" id="PTHR45620:SF43">
    <property type="entry name" value="HECTOR, ISOFORM A"/>
    <property type="match status" value="1"/>
</dbReference>
<feature type="transmembrane region" description="Helical" evidence="11">
    <location>
        <begin position="159"/>
        <end position="178"/>
    </location>
</feature>
<dbReference type="PANTHER" id="PTHR45620">
    <property type="entry name" value="PDF RECEPTOR-LIKE PROTEIN-RELATED"/>
    <property type="match status" value="1"/>
</dbReference>
<feature type="domain" description="G-protein coupled receptors family 2 profile 2" evidence="13">
    <location>
        <begin position="122"/>
        <end position="372"/>
    </location>
</feature>
<evidence type="ECO:0000313" key="15">
    <source>
        <dbReference type="RefSeq" id="XP_026730182.1"/>
    </source>
</evidence>
<gene>
    <name evidence="15 16" type="primary">LOC113495591</name>
</gene>
<dbReference type="Pfam" id="PF02793">
    <property type="entry name" value="HRM"/>
    <property type="match status" value="1"/>
</dbReference>
<keyword evidence="10" id="KW-0807">Transducer</keyword>
<feature type="transmembrane region" description="Helical" evidence="11">
    <location>
        <begin position="320"/>
        <end position="337"/>
    </location>
</feature>
<keyword evidence="7 11" id="KW-0472">Membrane</keyword>
<dbReference type="RefSeq" id="XP_026730182.1">
    <property type="nucleotide sequence ID" value="XM_026874381.1"/>
</dbReference>
<dbReference type="InterPro" id="IPR000832">
    <property type="entry name" value="GPCR_2_secretin-like"/>
</dbReference>
<dbReference type="RefSeq" id="XP_026730183.1">
    <property type="nucleotide sequence ID" value="XM_026874382.1"/>
</dbReference>
<sequence length="422" mass="48875">MQNSTRVANYESDPKYQLIVSLKRKCYNENITHSQIIEKQYNENGSWCPRKFDGFACWDETPASTTAYQHCPEFIFGFDPRRYAYKKCTENGTWYVNPHAKRSWTNYTTCVDVEDLDFRNLVNNIYVVGYSISVAALLISIMIFLYFRALQCTRIRIHIHLFTSFALNNILWIVWYRAVVNRVDVVQENKEWCQVLHVVTNYFMLTSYLWMFCEGLHLHIALVVVFVKDEVAMRWFVALGWGLSLVIIAIYATLRYYTPGATERCWMDQSDTFWIIIIPVGISLLTSFVFLVNVVRVLLTKLHPAPNQHASVAARKAARAALILIPLFGLHFILLPLRPLPDSPWEKSYQIASALLTSLQGVCVAILFCFTNHDVMVATKTYITRFRRVNEGIPMTGNTYPLTGSVFLTYFISFKFYSHEIS</sequence>
<dbReference type="Gene3D" id="4.10.1240.10">
    <property type="entry name" value="GPCR, family 2, extracellular hormone receptor domain"/>
    <property type="match status" value="1"/>
</dbReference>
<evidence type="ECO:0000256" key="11">
    <source>
        <dbReference type="SAM" id="Phobius"/>
    </source>
</evidence>
<name>A0A7E5VPH0_TRINI</name>
<dbReference type="PRINTS" id="PR00249">
    <property type="entry name" value="GPCRSECRETIN"/>
</dbReference>
<dbReference type="GO" id="GO:0005886">
    <property type="term" value="C:plasma membrane"/>
    <property type="evidence" value="ECO:0007669"/>
    <property type="project" value="UniProtKB-SubCell"/>
</dbReference>
<keyword evidence="3" id="KW-1003">Cell membrane</keyword>
<dbReference type="PROSITE" id="PS50227">
    <property type="entry name" value="G_PROTEIN_RECEP_F2_3"/>
    <property type="match status" value="1"/>
</dbReference>
<evidence type="ECO:0000256" key="8">
    <source>
        <dbReference type="ARBA" id="ARBA00023170"/>
    </source>
</evidence>
<dbReference type="Pfam" id="PF00002">
    <property type="entry name" value="7tm_2"/>
    <property type="match status" value="1"/>
</dbReference>
<organism evidence="14 15">
    <name type="scientific">Trichoplusia ni</name>
    <name type="common">Cabbage looper</name>
    <dbReference type="NCBI Taxonomy" id="7111"/>
    <lineage>
        <taxon>Eukaryota</taxon>
        <taxon>Metazoa</taxon>
        <taxon>Ecdysozoa</taxon>
        <taxon>Arthropoda</taxon>
        <taxon>Hexapoda</taxon>
        <taxon>Insecta</taxon>
        <taxon>Pterygota</taxon>
        <taxon>Neoptera</taxon>
        <taxon>Endopterygota</taxon>
        <taxon>Lepidoptera</taxon>
        <taxon>Glossata</taxon>
        <taxon>Ditrysia</taxon>
        <taxon>Noctuoidea</taxon>
        <taxon>Noctuidae</taxon>
        <taxon>Plusiinae</taxon>
        <taxon>Trichoplusia</taxon>
    </lineage>
</organism>
<dbReference type="AlphaFoldDB" id="A0A7E5VPH0"/>
<evidence type="ECO:0000256" key="5">
    <source>
        <dbReference type="ARBA" id="ARBA00022989"/>
    </source>
</evidence>